<gene>
    <name evidence="10" type="ORF">A4Z71_04735</name>
</gene>
<protein>
    <recommendedName>
        <fullName evidence="8">Methylated-DNA--protein-cysteine methyltransferase</fullName>
        <ecNumber evidence="8">2.1.1.63</ecNumber>
    </recommendedName>
    <alternativeName>
        <fullName evidence="8">6-O-methylguanine-DNA methyltransferase</fullName>
        <shortName evidence="8">MGMT</shortName>
    </alternativeName>
    <alternativeName>
        <fullName evidence="8">O-6-methylguanine-DNA-alkyltransferase</fullName>
    </alternativeName>
</protein>
<evidence type="ECO:0000256" key="2">
    <source>
        <dbReference type="ARBA" id="ARBA00008711"/>
    </source>
</evidence>
<evidence type="ECO:0000313" key="10">
    <source>
        <dbReference type="EMBL" id="AOY56270.1"/>
    </source>
</evidence>
<dbReference type="EC" id="2.1.1.63" evidence="8"/>
<dbReference type="GO" id="GO:0003908">
    <property type="term" value="F:methylated-DNA-[protein]-cysteine S-methyltransferase activity"/>
    <property type="evidence" value="ECO:0007669"/>
    <property type="project" value="UniProtKB-UniRule"/>
</dbReference>
<dbReference type="InterPro" id="IPR036388">
    <property type="entry name" value="WH-like_DNA-bd_sf"/>
</dbReference>
<sequence>MDNFDASISFESPIGPISIYSRNNKVAAVNIGERCAHFGSSKALKDAQRQLLKYLAGKSTKFELDYELQGTEFQKAVWRQIAAIPFGKTMTYSEIAAAVGNPKAVRAVGGAVGANPIPIFIGCHRVLGATGKITGYSGGDGIPTKRALLAIEKIMAKD</sequence>
<organism evidence="10 11">
    <name type="scientific">Candidatus Rhodoluna planktonica</name>
    <dbReference type="NCBI Taxonomy" id="535712"/>
    <lineage>
        <taxon>Bacteria</taxon>
        <taxon>Bacillati</taxon>
        <taxon>Actinomycetota</taxon>
        <taxon>Actinomycetes</taxon>
        <taxon>Micrococcales</taxon>
        <taxon>Microbacteriaceae</taxon>
        <taxon>Luna cluster</taxon>
        <taxon>Luna-1 subcluster</taxon>
        <taxon>Rhodoluna</taxon>
    </lineage>
</organism>
<dbReference type="GO" id="GO:0032259">
    <property type="term" value="P:methylation"/>
    <property type="evidence" value="ECO:0007669"/>
    <property type="project" value="UniProtKB-KW"/>
</dbReference>
<dbReference type="AlphaFoldDB" id="A0A1D9DZS5"/>
<keyword evidence="3 8" id="KW-0489">Methyltransferase</keyword>
<dbReference type="RefSeq" id="WP_070954776.1">
    <property type="nucleotide sequence ID" value="NZ_CP015208.1"/>
</dbReference>
<evidence type="ECO:0000256" key="6">
    <source>
        <dbReference type="ARBA" id="ARBA00023204"/>
    </source>
</evidence>
<evidence type="ECO:0000256" key="3">
    <source>
        <dbReference type="ARBA" id="ARBA00022603"/>
    </source>
</evidence>
<dbReference type="InterPro" id="IPR036217">
    <property type="entry name" value="MethylDNA_cys_MeTrfase_DNAb"/>
</dbReference>
<comment type="subcellular location">
    <subcellularLocation>
        <location evidence="8">Cytoplasm</location>
    </subcellularLocation>
</comment>
<dbReference type="Pfam" id="PF01035">
    <property type="entry name" value="DNA_binding_1"/>
    <property type="match status" value="1"/>
</dbReference>
<dbReference type="STRING" id="535712.A4Z71_04735"/>
<dbReference type="PANTHER" id="PTHR10815:SF13">
    <property type="entry name" value="METHYLATED-DNA--PROTEIN-CYSTEINE METHYLTRANSFERASE"/>
    <property type="match status" value="1"/>
</dbReference>
<evidence type="ECO:0000256" key="8">
    <source>
        <dbReference type="HAMAP-Rule" id="MF_00772"/>
    </source>
</evidence>
<comment type="miscellaneous">
    <text evidence="8">This enzyme catalyzes only one turnover and therefore is not strictly catalytic. According to one definition, an enzyme is a biocatalyst that acts repeatedly and over many reaction cycles.</text>
</comment>
<evidence type="ECO:0000256" key="1">
    <source>
        <dbReference type="ARBA" id="ARBA00001286"/>
    </source>
</evidence>
<dbReference type="Proteomes" id="UP000243784">
    <property type="component" value="Chromosome"/>
</dbReference>
<keyword evidence="4 8" id="KW-0808">Transferase</keyword>
<dbReference type="InterPro" id="IPR036631">
    <property type="entry name" value="MGMT_N_sf"/>
</dbReference>
<evidence type="ECO:0000256" key="4">
    <source>
        <dbReference type="ARBA" id="ARBA00022679"/>
    </source>
</evidence>
<comment type="similarity">
    <text evidence="2 8">Belongs to the MGMT family.</text>
</comment>
<dbReference type="KEGG" id="rpla:A4Z71_04735"/>
<dbReference type="EMBL" id="CP015208">
    <property type="protein sequence ID" value="AOY56270.1"/>
    <property type="molecule type" value="Genomic_DNA"/>
</dbReference>
<feature type="domain" description="Methylated-DNA-[protein]-cysteine S-methyltransferase DNA binding" evidence="9">
    <location>
        <begin position="72"/>
        <end position="153"/>
    </location>
</feature>
<reference evidence="10 11" key="1">
    <citation type="journal article" date="2016" name="Biochim. Biophys. Acta">
        <title>Photochemical characterization of actinorhodopsin and its functional existence in the natural host.</title>
        <authorList>
            <person name="Nakamura S."/>
            <person name="Kikukawa T."/>
            <person name="Tamogami J."/>
            <person name="Kamiya M."/>
            <person name="Aizawa T."/>
            <person name="Hahn M.W."/>
            <person name="Ihara K."/>
            <person name="Kamo N."/>
            <person name="Demura M."/>
        </authorList>
    </citation>
    <scope>NUCLEOTIDE SEQUENCE [LARGE SCALE GENOMIC DNA]</scope>
    <source>
        <strain evidence="10 11">MWH-Dar1</strain>
    </source>
</reference>
<dbReference type="HAMAP" id="MF_00772">
    <property type="entry name" value="OGT"/>
    <property type="match status" value="1"/>
</dbReference>
<comment type="function">
    <text evidence="8">Involved in the cellular defense against the biological effects of O6-methylguanine (O6-MeG) and O4-methylthymine (O4-MeT) in DNA. Repairs the methylated nucleobase in DNA by stoichiometrically transferring the methyl group to a cysteine residue in the enzyme. This is a suicide reaction: the enzyme is irreversibly inactivated.</text>
</comment>
<keyword evidence="6 8" id="KW-0234">DNA repair</keyword>
<accession>A0A1D9DZS5</accession>
<dbReference type="PANTHER" id="PTHR10815">
    <property type="entry name" value="METHYLATED-DNA--PROTEIN-CYSTEINE METHYLTRANSFERASE"/>
    <property type="match status" value="1"/>
</dbReference>
<dbReference type="Gene3D" id="1.10.10.10">
    <property type="entry name" value="Winged helix-like DNA-binding domain superfamily/Winged helix DNA-binding domain"/>
    <property type="match status" value="1"/>
</dbReference>
<dbReference type="InterPro" id="IPR014048">
    <property type="entry name" value="MethylDNA_cys_MeTrfase_DNA-bd"/>
</dbReference>
<comment type="catalytic activity">
    <reaction evidence="7 8">
        <text>a 6-O-methyl-2'-deoxyguanosine in DNA + L-cysteinyl-[protein] = S-methyl-L-cysteinyl-[protein] + a 2'-deoxyguanosine in DNA</text>
        <dbReference type="Rhea" id="RHEA:24000"/>
        <dbReference type="Rhea" id="RHEA-COMP:10131"/>
        <dbReference type="Rhea" id="RHEA-COMP:10132"/>
        <dbReference type="Rhea" id="RHEA-COMP:11367"/>
        <dbReference type="Rhea" id="RHEA-COMP:11368"/>
        <dbReference type="ChEBI" id="CHEBI:29950"/>
        <dbReference type="ChEBI" id="CHEBI:82612"/>
        <dbReference type="ChEBI" id="CHEBI:85445"/>
        <dbReference type="ChEBI" id="CHEBI:85448"/>
        <dbReference type="EC" id="2.1.1.63"/>
    </reaction>
</comment>
<dbReference type="GO" id="GO:0005737">
    <property type="term" value="C:cytoplasm"/>
    <property type="evidence" value="ECO:0007669"/>
    <property type="project" value="UniProtKB-SubCell"/>
</dbReference>
<dbReference type="SUPFAM" id="SSF46767">
    <property type="entry name" value="Methylated DNA-protein cysteine methyltransferase, C-terminal domain"/>
    <property type="match status" value="1"/>
</dbReference>
<dbReference type="CDD" id="cd06445">
    <property type="entry name" value="ATase"/>
    <property type="match status" value="1"/>
</dbReference>
<evidence type="ECO:0000256" key="7">
    <source>
        <dbReference type="ARBA" id="ARBA00049348"/>
    </source>
</evidence>
<dbReference type="SUPFAM" id="SSF53155">
    <property type="entry name" value="Methylated DNA-protein cysteine methyltransferase domain"/>
    <property type="match status" value="1"/>
</dbReference>
<evidence type="ECO:0000313" key="11">
    <source>
        <dbReference type="Proteomes" id="UP000243784"/>
    </source>
</evidence>
<evidence type="ECO:0000259" key="9">
    <source>
        <dbReference type="Pfam" id="PF01035"/>
    </source>
</evidence>
<comment type="catalytic activity">
    <reaction evidence="1 8">
        <text>a 4-O-methyl-thymidine in DNA + L-cysteinyl-[protein] = a thymidine in DNA + S-methyl-L-cysteinyl-[protein]</text>
        <dbReference type="Rhea" id="RHEA:53428"/>
        <dbReference type="Rhea" id="RHEA-COMP:10131"/>
        <dbReference type="Rhea" id="RHEA-COMP:10132"/>
        <dbReference type="Rhea" id="RHEA-COMP:13555"/>
        <dbReference type="Rhea" id="RHEA-COMP:13556"/>
        <dbReference type="ChEBI" id="CHEBI:29950"/>
        <dbReference type="ChEBI" id="CHEBI:82612"/>
        <dbReference type="ChEBI" id="CHEBI:137386"/>
        <dbReference type="ChEBI" id="CHEBI:137387"/>
        <dbReference type="EC" id="2.1.1.63"/>
    </reaction>
</comment>
<dbReference type="FunFam" id="1.10.10.10:FF:000214">
    <property type="entry name" value="Methylated-DNA--protein-cysteine methyltransferase"/>
    <property type="match status" value="1"/>
</dbReference>
<dbReference type="OrthoDB" id="9802228at2"/>
<keyword evidence="5 8" id="KW-0227">DNA damage</keyword>
<name>A0A1D9DZS5_9MICO</name>
<proteinExistence type="inferred from homology"/>
<evidence type="ECO:0000256" key="5">
    <source>
        <dbReference type="ARBA" id="ARBA00022763"/>
    </source>
</evidence>
<keyword evidence="8" id="KW-0963">Cytoplasm</keyword>
<feature type="active site" description="Nucleophile; methyl group acceptor" evidence="8">
    <location>
        <position position="123"/>
    </location>
</feature>
<dbReference type="Gene3D" id="3.30.160.70">
    <property type="entry name" value="Methylated DNA-protein cysteine methyltransferase domain"/>
    <property type="match status" value="1"/>
</dbReference>
<dbReference type="GO" id="GO:0006307">
    <property type="term" value="P:DNA alkylation repair"/>
    <property type="evidence" value="ECO:0007669"/>
    <property type="project" value="UniProtKB-UniRule"/>
</dbReference>
<keyword evidence="11" id="KW-1185">Reference proteome</keyword>
<dbReference type="NCBIfam" id="TIGR00589">
    <property type="entry name" value="ogt"/>
    <property type="match status" value="1"/>
</dbReference>
<dbReference type="InterPro" id="IPR023546">
    <property type="entry name" value="MGMT"/>
</dbReference>